<feature type="transmembrane region" description="Helical" evidence="9">
    <location>
        <begin position="354"/>
        <end position="376"/>
    </location>
</feature>
<keyword evidence="7 9" id="KW-1133">Transmembrane helix</keyword>
<dbReference type="RefSeq" id="XP_001647106.1">
    <property type="nucleotide sequence ID" value="XM_001647056.1"/>
</dbReference>
<dbReference type="UniPathway" id="UPA00196"/>
<dbReference type="GO" id="GO:0006506">
    <property type="term" value="P:GPI anchor biosynthetic process"/>
    <property type="evidence" value="ECO:0007669"/>
    <property type="project" value="UniProtKB-UniPathway"/>
</dbReference>
<protein>
    <recommendedName>
        <fullName evidence="12">GPI transamidase component GAB1</fullName>
    </recommendedName>
</protein>
<dbReference type="PANTHER" id="PTHR13121">
    <property type="entry name" value="GPI TRANSAMIDASE COMPONENT PIG-U"/>
    <property type="match status" value="1"/>
</dbReference>
<dbReference type="GO" id="GO:0042765">
    <property type="term" value="C:GPI-anchor transamidase complex"/>
    <property type="evidence" value="ECO:0007669"/>
    <property type="project" value="EnsemblFungi"/>
</dbReference>
<evidence type="ECO:0000256" key="6">
    <source>
        <dbReference type="ARBA" id="ARBA00022824"/>
    </source>
</evidence>
<evidence type="ECO:0000256" key="7">
    <source>
        <dbReference type="ARBA" id="ARBA00022989"/>
    </source>
</evidence>
<comment type="subcellular location">
    <subcellularLocation>
        <location evidence="1">Endoplasmic reticulum membrane</location>
        <topology evidence="1">Multi-pass membrane protein</topology>
    </subcellularLocation>
</comment>
<dbReference type="GeneID" id="5547583"/>
<sequence>MLYTNEKLVLLAGFTVRLLLSIGFSGLQSSLDNSVEFSTPFTSFKSLQEGIFLLNNGFPLYSGGVVHQSPLLVYFIAFFNSNLAISVLYALIDSIIAYQLLAISKCFRNFQSKSTWYIALLYLFNPLVLLSNISRSSILFSNVAISTALLYSLKGNYLITGVSIAISGYLSLYPLLLVIPLLGILRSNTSRINLLSTVVVTLAILLAVSFNTSGNNWDFIKLNYIALLNFEKLSPNLGLWWYFFIEMFDVFIPFYHSVFNLFVVSFVTPFTIRFYKQPLYAFILSIGWITLTKPYPTLGDCGFFLGFIPFFSPIFGYMKYSAFTTLLFLHAMVLSPIFYHLWVDLGSANSNFFYAISLVYALAIASLIVDLIWAMLRMEYDKGKPDFKSKLTQL</sequence>
<dbReference type="Proteomes" id="UP000000267">
    <property type="component" value="Unassembled WGS sequence"/>
</dbReference>
<keyword evidence="4" id="KW-0337">GPI-anchor biosynthesis</keyword>
<gene>
    <name evidence="10" type="ORF">Kpol_1050p108</name>
</gene>
<dbReference type="STRING" id="436907.A7TF02"/>
<keyword evidence="5 9" id="KW-0812">Transmembrane</keyword>
<dbReference type="KEGG" id="vpo:Kpol_1050p108"/>
<name>A7TF02_VANPO</name>
<dbReference type="FunCoup" id="A7TF02">
    <property type="interactions" value="681"/>
</dbReference>
<evidence type="ECO:0008006" key="12">
    <source>
        <dbReference type="Google" id="ProtNLM"/>
    </source>
</evidence>
<dbReference type="eggNOG" id="KOG2552">
    <property type="taxonomic scope" value="Eukaryota"/>
</dbReference>
<feature type="transmembrane region" description="Helical" evidence="9">
    <location>
        <begin position="157"/>
        <end position="185"/>
    </location>
</feature>
<organism evidence="11">
    <name type="scientific">Vanderwaltozyma polyspora (strain ATCC 22028 / DSM 70294 / BCRC 21397 / CBS 2163 / NBRC 10782 / NRRL Y-8283 / UCD 57-17)</name>
    <name type="common">Kluyveromyces polysporus</name>
    <dbReference type="NCBI Taxonomy" id="436907"/>
    <lineage>
        <taxon>Eukaryota</taxon>
        <taxon>Fungi</taxon>
        <taxon>Dikarya</taxon>
        <taxon>Ascomycota</taxon>
        <taxon>Saccharomycotina</taxon>
        <taxon>Saccharomycetes</taxon>
        <taxon>Saccharomycetales</taxon>
        <taxon>Saccharomycetaceae</taxon>
        <taxon>Vanderwaltozyma</taxon>
    </lineage>
</organism>
<dbReference type="OrthoDB" id="549017at2759"/>
<feature type="transmembrane region" description="Helical" evidence="9">
    <location>
        <begin position="115"/>
        <end position="133"/>
    </location>
</feature>
<evidence type="ECO:0000256" key="9">
    <source>
        <dbReference type="SAM" id="Phobius"/>
    </source>
</evidence>
<dbReference type="PhylomeDB" id="A7TF02"/>
<dbReference type="EMBL" id="DS480381">
    <property type="protein sequence ID" value="EDO19248.1"/>
    <property type="molecule type" value="Genomic_DNA"/>
</dbReference>
<evidence type="ECO:0000256" key="8">
    <source>
        <dbReference type="ARBA" id="ARBA00023136"/>
    </source>
</evidence>
<dbReference type="PANTHER" id="PTHR13121:SF0">
    <property type="entry name" value="PHOSPHATIDYLINOSITOL GLYCAN ANCHOR BIOSYNTHESIS CLASS U PROTEIN"/>
    <property type="match status" value="1"/>
</dbReference>
<evidence type="ECO:0000256" key="3">
    <source>
        <dbReference type="ARBA" id="ARBA00010026"/>
    </source>
</evidence>
<proteinExistence type="inferred from homology"/>
<evidence type="ECO:0000256" key="4">
    <source>
        <dbReference type="ARBA" id="ARBA00022502"/>
    </source>
</evidence>
<keyword evidence="6" id="KW-0256">Endoplasmic reticulum</keyword>
<dbReference type="GO" id="GO:0016255">
    <property type="term" value="P:attachment of GPI anchor to protein"/>
    <property type="evidence" value="ECO:0007669"/>
    <property type="project" value="EnsemblFungi"/>
</dbReference>
<feature type="transmembrane region" description="Helical" evidence="9">
    <location>
        <begin position="325"/>
        <end position="342"/>
    </location>
</feature>
<dbReference type="HOGENOM" id="CLU_030193_0_1_1"/>
<keyword evidence="11" id="KW-1185">Reference proteome</keyword>
<evidence type="ECO:0000313" key="10">
    <source>
        <dbReference type="EMBL" id="EDO19248.1"/>
    </source>
</evidence>
<feature type="transmembrane region" description="Helical" evidence="9">
    <location>
        <begin position="239"/>
        <end position="267"/>
    </location>
</feature>
<dbReference type="OMA" id="ALWHLWI"/>
<reference evidence="10 11" key="1">
    <citation type="journal article" date="2007" name="Proc. Natl. Acad. Sci. U.S.A.">
        <title>Independent sorting-out of thousands of duplicated gene pairs in two yeast species descended from a whole-genome duplication.</title>
        <authorList>
            <person name="Scannell D.R."/>
            <person name="Frank A.C."/>
            <person name="Conant G.C."/>
            <person name="Byrne K.P."/>
            <person name="Woolfit M."/>
            <person name="Wolfe K.H."/>
        </authorList>
    </citation>
    <scope>NUCLEOTIDE SEQUENCE [LARGE SCALE GENOMIC DNA]</scope>
    <source>
        <strain evidence="11">ATCC 22028 / DSM 70294 / BCRC 21397 / CBS 2163 / NBRC 10782 / NRRL Y-8283 / UCD 57-17</strain>
    </source>
</reference>
<feature type="transmembrane region" description="Helical" evidence="9">
    <location>
        <begin position="71"/>
        <end position="103"/>
    </location>
</feature>
<feature type="transmembrane region" description="Helical" evidence="9">
    <location>
        <begin position="192"/>
        <end position="210"/>
    </location>
</feature>
<feature type="transmembrane region" description="Helical" evidence="9">
    <location>
        <begin position="279"/>
        <end position="296"/>
    </location>
</feature>
<dbReference type="Pfam" id="PF06728">
    <property type="entry name" value="PIG-U"/>
    <property type="match status" value="1"/>
</dbReference>
<evidence type="ECO:0000256" key="2">
    <source>
        <dbReference type="ARBA" id="ARBA00004687"/>
    </source>
</evidence>
<dbReference type="InterPro" id="IPR009600">
    <property type="entry name" value="PIG-U"/>
</dbReference>
<feature type="transmembrane region" description="Helical" evidence="9">
    <location>
        <begin position="302"/>
        <end position="318"/>
    </location>
</feature>
<accession>A7TF02</accession>
<evidence type="ECO:0000256" key="5">
    <source>
        <dbReference type="ARBA" id="ARBA00022692"/>
    </source>
</evidence>
<evidence type="ECO:0000313" key="11">
    <source>
        <dbReference type="Proteomes" id="UP000000267"/>
    </source>
</evidence>
<comment type="similarity">
    <text evidence="3">Belongs to the PIGU family.</text>
</comment>
<keyword evidence="8 9" id="KW-0472">Membrane</keyword>
<comment type="pathway">
    <text evidence="2">Glycolipid biosynthesis; glycosylphosphatidylinositol-anchor biosynthesis.</text>
</comment>
<dbReference type="InParanoid" id="A7TF02"/>
<dbReference type="AlphaFoldDB" id="A7TF02"/>
<evidence type="ECO:0000256" key="1">
    <source>
        <dbReference type="ARBA" id="ARBA00004477"/>
    </source>
</evidence>